<evidence type="ECO:0000313" key="3">
    <source>
        <dbReference type="Proteomes" id="UP000601108"/>
    </source>
</evidence>
<accession>A0A918JZ91</accession>
<dbReference type="InterPro" id="IPR001853">
    <property type="entry name" value="DSBA-like_thioredoxin_dom"/>
</dbReference>
<feature type="domain" description="DSBA-like thioredoxin" evidence="1">
    <location>
        <begin position="3"/>
        <end position="206"/>
    </location>
</feature>
<dbReference type="RefSeq" id="WP_027414009.1">
    <property type="nucleotide sequence ID" value="NZ_BMWS01000062.1"/>
</dbReference>
<proteinExistence type="predicted"/>
<organism evidence="2 3">
    <name type="scientific">Aquimarina muelleri</name>
    <dbReference type="NCBI Taxonomy" id="279356"/>
    <lineage>
        <taxon>Bacteria</taxon>
        <taxon>Pseudomonadati</taxon>
        <taxon>Bacteroidota</taxon>
        <taxon>Flavobacteriia</taxon>
        <taxon>Flavobacteriales</taxon>
        <taxon>Flavobacteriaceae</taxon>
        <taxon>Aquimarina</taxon>
    </lineage>
</organism>
<protein>
    <submittedName>
        <fullName evidence="2">DSBA oxidoreductase</fullName>
    </submittedName>
</protein>
<gene>
    <name evidence="2" type="primary">frnE</name>
    <name evidence="2" type="ORF">GCM10007384_39550</name>
</gene>
<comment type="caution">
    <text evidence="2">The sequence shown here is derived from an EMBL/GenBank/DDBJ whole genome shotgun (WGS) entry which is preliminary data.</text>
</comment>
<dbReference type="PANTHER" id="PTHR13887:SF41">
    <property type="entry name" value="THIOREDOXIN SUPERFAMILY PROTEIN"/>
    <property type="match status" value="1"/>
</dbReference>
<name>A0A918JZ91_9FLAO</name>
<dbReference type="CDD" id="cd03024">
    <property type="entry name" value="DsbA_FrnE"/>
    <property type="match status" value="1"/>
</dbReference>
<dbReference type="SUPFAM" id="SSF52833">
    <property type="entry name" value="Thioredoxin-like"/>
    <property type="match status" value="1"/>
</dbReference>
<evidence type="ECO:0000313" key="2">
    <source>
        <dbReference type="EMBL" id="GGX35522.1"/>
    </source>
</evidence>
<evidence type="ECO:0000259" key="1">
    <source>
        <dbReference type="Pfam" id="PF01323"/>
    </source>
</evidence>
<dbReference type="InterPro" id="IPR036249">
    <property type="entry name" value="Thioredoxin-like_sf"/>
</dbReference>
<dbReference type="AlphaFoldDB" id="A0A918JZ91"/>
<dbReference type="EMBL" id="BMWS01000062">
    <property type="protein sequence ID" value="GGX35522.1"/>
    <property type="molecule type" value="Genomic_DNA"/>
</dbReference>
<dbReference type="Proteomes" id="UP000601108">
    <property type="component" value="Unassembled WGS sequence"/>
</dbReference>
<sequence>MKVQIWSDIMCPFCYIAKNNFEKALQQLPFSSEIEVEWKSFQLDPELNNTSGSITFGKYLMVKKGFSAQKADQFLQQLTDMGKNSEVNFDFDKTFVANTFPAHKLLHLSKKYGKDNKMEELLFQALFEMGKNIADPQLLISFAEQLGIDKDETQETLNSNQFDNDVTQDFKEAKNLGISGVPFFVLDSKYSISGAQPVETFLSALKQNFDEAKMPLENLGENDSSCTADECKL</sequence>
<reference evidence="2 3" key="1">
    <citation type="journal article" date="2014" name="Int. J. Syst. Evol. Microbiol.">
        <title>Complete genome sequence of Corynebacterium casei LMG S-19264T (=DSM 44701T), isolated from a smear-ripened cheese.</title>
        <authorList>
            <consortium name="US DOE Joint Genome Institute (JGI-PGF)"/>
            <person name="Walter F."/>
            <person name="Albersmeier A."/>
            <person name="Kalinowski J."/>
            <person name="Ruckert C."/>
        </authorList>
    </citation>
    <scope>NUCLEOTIDE SEQUENCE [LARGE SCALE GENOMIC DNA]</scope>
    <source>
        <strain evidence="2 3">KCTC 12285</strain>
    </source>
</reference>
<dbReference type="PANTHER" id="PTHR13887">
    <property type="entry name" value="GLUTATHIONE S-TRANSFERASE KAPPA"/>
    <property type="match status" value="1"/>
</dbReference>
<dbReference type="GO" id="GO:0016491">
    <property type="term" value="F:oxidoreductase activity"/>
    <property type="evidence" value="ECO:0007669"/>
    <property type="project" value="InterPro"/>
</dbReference>
<dbReference type="Gene3D" id="3.40.30.10">
    <property type="entry name" value="Glutaredoxin"/>
    <property type="match status" value="1"/>
</dbReference>
<dbReference type="Pfam" id="PF01323">
    <property type="entry name" value="DSBA"/>
    <property type="match status" value="1"/>
</dbReference>
<keyword evidence="3" id="KW-1185">Reference proteome</keyword>